<dbReference type="PANTHER" id="PTHR28003:SF1">
    <property type="entry name" value="NUCLEOPORIN POM34"/>
    <property type="match status" value="1"/>
</dbReference>
<feature type="transmembrane region" description="Helical" evidence="2">
    <location>
        <begin position="121"/>
        <end position="142"/>
    </location>
</feature>
<dbReference type="GO" id="GO:0006606">
    <property type="term" value="P:protein import into nucleus"/>
    <property type="evidence" value="ECO:0007669"/>
    <property type="project" value="TreeGrafter"/>
</dbReference>
<dbReference type="GO" id="GO:0030474">
    <property type="term" value="P:spindle pole body duplication"/>
    <property type="evidence" value="ECO:0007669"/>
    <property type="project" value="TreeGrafter"/>
</dbReference>
<evidence type="ECO:0000313" key="4">
    <source>
        <dbReference type="Proteomes" id="UP000033647"/>
    </source>
</evidence>
<evidence type="ECO:0000256" key="2">
    <source>
        <dbReference type="SAM" id="Phobius"/>
    </source>
</evidence>
<organism evidence="3 4">
    <name type="scientific">Zymoseptoria brevis</name>
    <dbReference type="NCBI Taxonomy" id="1047168"/>
    <lineage>
        <taxon>Eukaryota</taxon>
        <taxon>Fungi</taxon>
        <taxon>Dikarya</taxon>
        <taxon>Ascomycota</taxon>
        <taxon>Pezizomycotina</taxon>
        <taxon>Dothideomycetes</taxon>
        <taxon>Dothideomycetidae</taxon>
        <taxon>Mycosphaerellales</taxon>
        <taxon>Mycosphaerellaceae</taxon>
        <taxon>Zymoseptoria</taxon>
    </lineage>
</organism>
<protein>
    <submittedName>
        <fullName evidence="3">Uncharacterized protein</fullName>
    </submittedName>
</protein>
<feature type="compositionally biased region" description="Polar residues" evidence="1">
    <location>
        <begin position="186"/>
        <end position="195"/>
    </location>
</feature>
<feature type="compositionally biased region" description="Low complexity" evidence="1">
    <location>
        <begin position="1"/>
        <end position="30"/>
    </location>
</feature>
<evidence type="ECO:0000256" key="1">
    <source>
        <dbReference type="SAM" id="MobiDB-lite"/>
    </source>
</evidence>
<dbReference type="AlphaFoldDB" id="A0A0F4GDT6"/>
<reference evidence="3 4" key="1">
    <citation type="submission" date="2015-03" db="EMBL/GenBank/DDBJ databases">
        <title>RNA-seq based gene annotation and comparative genomics of four Zymoseptoria species reveal species-specific pathogenicity related genes and transposable element activity.</title>
        <authorList>
            <person name="Grandaubert J."/>
            <person name="Bhattacharyya A."/>
            <person name="Stukenbrock E.H."/>
        </authorList>
    </citation>
    <scope>NUCLEOTIDE SEQUENCE [LARGE SCALE GENOMIC DNA]</scope>
    <source>
        <strain evidence="3 4">Zb18110</strain>
    </source>
</reference>
<feature type="compositionally biased region" description="Gly residues" evidence="1">
    <location>
        <begin position="242"/>
        <end position="251"/>
    </location>
</feature>
<keyword evidence="2" id="KW-0472">Membrane</keyword>
<feature type="compositionally biased region" description="Polar residues" evidence="1">
    <location>
        <begin position="31"/>
        <end position="57"/>
    </location>
</feature>
<feature type="region of interest" description="Disordered" evidence="1">
    <location>
        <begin position="303"/>
        <end position="323"/>
    </location>
</feature>
<dbReference type="GO" id="GO:0070762">
    <property type="term" value="C:nuclear pore transmembrane ring"/>
    <property type="evidence" value="ECO:0007669"/>
    <property type="project" value="TreeGrafter"/>
</dbReference>
<name>A0A0F4GDT6_9PEZI</name>
<keyword evidence="2" id="KW-1133">Transmembrane helix</keyword>
<dbReference type="OrthoDB" id="429932at2759"/>
<dbReference type="Proteomes" id="UP000033647">
    <property type="component" value="Unassembled WGS sequence"/>
</dbReference>
<proteinExistence type="predicted"/>
<dbReference type="EMBL" id="LAFY01004062">
    <property type="protein sequence ID" value="KJX95581.1"/>
    <property type="molecule type" value="Genomic_DNA"/>
</dbReference>
<dbReference type="Pfam" id="PF08058">
    <property type="entry name" value="NPCC"/>
    <property type="match status" value="1"/>
</dbReference>
<evidence type="ECO:0000313" key="3">
    <source>
        <dbReference type="EMBL" id="KJX95581.1"/>
    </source>
</evidence>
<sequence>MSSTSLTRTSSTPLANNPNNNTITRTSSSNLPTPNITPSKSQSATPQKSTPVHTPNGTGRWLHPRMDEVVRRRNATNFDRSNMTAITISAVAVTLSFFVLPTLSYCIPYQWLRALHPYPSYILWAIRFVFFTNAFFAILPAVRTADACEDIPLSPKQRSLLGLPPMSRPATPQEQEQYVTPPRFARSSTPKSAGNTGMWAEDSDSPLSGRGTPLNNSGNGGSVRAPGSGSPYNSGLYRSVSGSGGMGGSGSGVQSAAESTRRRLSYINARSSPLTVSEFEAMGQGTPSKRASVGLNNKWLYEKGRTAGPKSTPGGGRMGSLFI</sequence>
<feature type="region of interest" description="Disordered" evidence="1">
    <location>
        <begin position="159"/>
        <end position="257"/>
    </location>
</feature>
<dbReference type="PANTHER" id="PTHR28003">
    <property type="entry name" value="NUCLEOPORIN POM34"/>
    <property type="match status" value="1"/>
</dbReference>
<dbReference type="GO" id="GO:0005640">
    <property type="term" value="C:nuclear outer membrane"/>
    <property type="evidence" value="ECO:0007669"/>
    <property type="project" value="TreeGrafter"/>
</dbReference>
<feature type="transmembrane region" description="Helical" evidence="2">
    <location>
        <begin position="81"/>
        <end position="101"/>
    </location>
</feature>
<feature type="compositionally biased region" description="Gly residues" evidence="1">
    <location>
        <begin position="313"/>
        <end position="323"/>
    </location>
</feature>
<keyword evidence="4" id="KW-1185">Reference proteome</keyword>
<dbReference type="STRING" id="1047168.A0A0F4GDT6"/>
<feature type="region of interest" description="Disordered" evidence="1">
    <location>
        <begin position="1"/>
        <end position="62"/>
    </location>
</feature>
<comment type="caution">
    <text evidence="3">The sequence shown here is derived from an EMBL/GenBank/DDBJ whole genome shotgun (WGS) entry which is preliminary data.</text>
</comment>
<keyword evidence="2" id="KW-0812">Transmembrane</keyword>
<dbReference type="InterPro" id="IPR012578">
    <property type="entry name" value="Nucl_pore_cmplx"/>
</dbReference>
<accession>A0A0F4GDT6</accession>
<gene>
    <name evidence="3" type="ORF">TI39_contig4102g00006</name>
</gene>